<dbReference type="NCBIfam" id="NF047558">
    <property type="entry name" value="TPR_END_plus"/>
    <property type="match status" value="1"/>
</dbReference>
<keyword evidence="4" id="KW-0812">Transmembrane</keyword>
<keyword evidence="3" id="KW-0175">Coiled coil</keyword>
<dbReference type="AlphaFoldDB" id="T0JRA9"/>
<sequence>MKIFLLLFSIFIVFGFANEKKDEKIEKQLYVPLIERYILDELKEIRIDHHRLRSDVEQRISKAEVAQTDRSARYITDTIGNIFYLIAAATSILIFAGWNSLRDIKKKTEDIVESRVEQITKKYNEKLDSLQDTLTEQSKRILENQNKIYNTQFIHSLWMRSNLETNPQSKIDIYDEILKLNSNDAEVYAYKADAVLDLDEYEWALNLSNKAIEIDDNYGYAYWQRSCANAELGNLTDAISDLELALQKSPNLRDDVENETSFDDIKDTKEFKQILAQIERGVNI</sequence>
<dbReference type="PATRIC" id="fig|1172190.3.peg.1340"/>
<dbReference type="EMBL" id="AUPZ01000008">
    <property type="protein sequence ID" value="EQB39382.1"/>
    <property type="molecule type" value="Genomic_DNA"/>
</dbReference>
<dbReference type="SUPFAM" id="SSF48452">
    <property type="entry name" value="TPR-like"/>
    <property type="match status" value="1"/>
</dbReference>
<organism evidence="5 6">
    <name type="scientific">Sulfurimonas hongkongensis</name>
    <dbReference type="NCBI Taxonomy" id="1172190"/>
    <lineage>
        <taxon>Bacteria</taxon>
        <taxon>Pseudomonadati</taxon>
        <taxon>Campylobacterota</taxon>
        <taxon>Epsilonproteobacteria</taxon>
        <taxon>Campylobacterales</taxon>
        <taxon>Sulfurimonadaceae</taxon>
        <taxon>Sulfurimonas</taxon>
    </lineage>
</organism>
<protein>
    <submittedName>
        <fullName evidence="5">Uncharacterized protein</fullName>
    </submittedName>
</protein>
<dbReference type="InterPro" id="IPR019734">
    <property type="entry name" value="TPR_rpt"/>
</dbReference>
<accession>T0JRA9</accession>
<reference evidence="5 6" key="1">
    <citation type="submission" date="2013-07" db="EMBL/GenBank/DDBJ databases">
        <title>Sulfurimonas hongkongensis AST-10 Genome Sequencing.</title>
        <authorList>
            <person name="Cai L."/>
            <person name="Zhang T."/>
        </authorList>
    </citation>
    <scope>NUCLEOTIDE SEQUENCE [LARGE SCALE GENOMIC DNA]</scope>
    <source>
        <strain evidence="5 6">AST-10</strain>
    </source>
</reference>
<keyword evidence="4" id="KW-0472">Membrane</keyword>
<evidence type="ECO:0000313" key="5">
    <source>
        <dbReference type="EMBL" id="EQB39382.1"/>
    </source>
</evidence>
<keyword evidence="2" id="KW-0802">TPR repeat</keyword>
<keyword evidence="1" id="KW-0677">Repeat</keyword>
<feature type="coiled-coil region" evidence="3">
    <location>
        <begin position="120"/>
        <end position="147"/>
    </location>
</feature>
<dbReference type="SMART" id="SM00028">
    <property type="entry name" value="TPR"/>
    <property type="match status" value="2"/>
</dbReference>
<proteinExistence type="predicted"/>
<evidence type="ECO:0000256" key="3">
    <source>
        <dbReference type="SAM" id="Coils"/>
    </source>
</evidence>
<evidence type="ECO:0000313" key="6">
    <source>
        <dbReference type="Proteomes" id="UP000015520"/>
    </source>
</evidence>
<evidence type="ECO:0000256" key="4">
    <source>
        <dbReference type="SAM" id="Phobius"/>
    </source>
</evidence>
<dbReference type="RefSeq" id="WP_021287643.1">
    <property type="nucleotide sequence ID" value="NZ_AUPZ01000008.1"/>
</dbReference>
<evidence type="ECO:0000256" key="2">
    <source>
        <dbReference type="ARBA" id="ARBA00022803"/>
    </source>
</evidence>
<dbReference type="PANTHER" id="PTHR44858">
    <property type="entry name" value="TETRATRICOPEPTIDE REPEAT PROTEIN 6"/>
    <property type="match status" value="1"/>
</dbReference>
<dbReference type="Gene3D" id="1.25.40.10">
    <property type="entry name" value="Tetratricopeptide repeat domain"/>
    <property type="match status" value="1"/>
</dbReference>
<dbReference type="STRING" id="1172190.M947_06905"/>
<feature type="transmembrane region" description="Helical" evidence="4">
    <location>
        <begin position="82"/>
        <end position="101"/>
    </location>
</feature>
<name>T0JRA9_9BACT</name>
<dbReference type="InterPro" id="IPR050498">
    <property type="entry name" value="Ycf3"/>
</dbReference>
<dbReference type="PANTHER" id="PTHR44858:SF1">
    <property type="entry name" value="UDP-N-ACETYLGLUCOSAMINE--PEPTIDE N-ACETYLGLUCOSAMINYLTRANSFERASE SPINDLY-RELATED"/>
    <property type="match status" value="1"/>
</dbReference>
<dbReference type="Proteomes" id="UP000015520">
    <property type="component" value="Unassembled WGS sequence"/>
</dbReference>
<gene>
    <name evidence="5" type="ORF">M947_06905</name>
</gene>
<evidence type="ECO:0000256" key="1">
    <source>
        <dbReference type="ARBA" id="ARBA00022737"/>
    </source>
</evidence>
<dbReference type="eggNOG" id="COG0457">
    <property type="taxonomic scope" value="Bacteria"/>
</dbReference>
<keyword evidence="6" id="KW-1185">Reference proteome</keyword>
<comment type="caution">
    <text evidence="5">The sequence shown here is derived from an EMBL/GenBank/DDBJ whole genome shotgun (WGS) entry which is preliminary data.</text>
</comment>
<dbReference type="InterPro" id="IPR011990">
    <property type="entry name" value="TPR-like_helical_dom_sf"/>
</dbReference>
<keyword evidence="4" id="KW-1133">Transmembrane helix</keyword>